<dbReference type="GO" id="GO:0003677">
    <property type="term" value="F:DNA binding"/>
    <property type="evidence" value="ECO:0007669"/>
    <property type="project" value="InterPro"/>
</dbReference>
<dbReference type="EMBL" id="HACM01000923">
    <property type="protein sequence ID" value="CRZ01365.1"/>
    <property type="molecule type" value="Transcribed_RNA"/>
</dbReference>
<evidence type="ECO:0000256" key="1">
    <source>
        <dbReference type="ARBA" id="ARBA00022705"/>
    </source>
</evidence>
<dbReference type="InterPro" id="IPR001098">
    <property type="entry name" value="DNA-dir_DNA_pol_A_palm_dom"/>
</dbReference>
<dbReference type="InterPro" id="IPR002298">
    <property type="entry name" value="DNA_polymerase_A"/>
</dbReference>
<dbReference type="Gene3D" id="1.20.1060.10">
    <property type="entry name" value="Taq DNA Polymerase, Chain T, domain 4"/>
    <property type="match status" value="1"/>
</dbReference>
<dbReference type="Gene3D" id="3.30.70.370">
    <property type="match status" value="1"/>
</dbReference>
<dbReference type="InterPro" id="IPR043502">
    <property type="entry name" value="DNA/RNA_pol_sf"/>
</dbReference>
<name>A0A0H5QH91_9EUKA</name>
<feature type="domain" description="DNA-directed DNA polymerase family A palm" evidence="2">
    <location>
        <begin position="338"/>
        <end position="566"/>
    </location>
</feature>
<dbReference type="GO" id="GO:0006302">
    <property type="term" value="P:double-strand break repair"/>
    <property type="evidence" value="ECO:0007669"/>
    <property type="project" value="TreeGrafter"/>
</dbReference>
<dbReference type="InterPro" id="IPR036397">
    <property type="entry name" value="RNaseH_sf"/>
</dbReference>
<keyword evidence="1" id="KW-0235">DNA replication</keyword>
<dbReference type="Gene3D" id="3.30.420.10">
    <property type="entry name" value="Ribonuclease H-like superfamily/Ribonuclease H"/>
    <property type="match status" value="1"/>
</dbReference>
<dbReference type="PANTHER" id="PTHR10133">
    <property type="entry name" value="DNA POLYMERASE I"/>
    <property type="match status" value="1"/>
</dbReference>
<dbReference type="AlphaFoldDB" id="A0A0H5QH91"/>
<dbReference type="GO" id="GO:0003887">
    <property type="term" value="F:DNA-directed DNA polymerase activity"/>
    <property type="evidence" value="ECO:0007669"/>
    <property type="project" value="InterPro"/>
</dbReference>
<dbReference type="PANTHER" id="PTHR10133:SF27">
    <property type="entry name" value="DNA POLYMERASE NU"/>
    <property type="match status" value="1"/>
</dbReference>
<dbReference type="SUPFAM" id="SSF56672">
    <property type="entry name" value="DNA/RNA polymerases"/>
    <property type="match status" value="1"/>
</dbReference>
<evidence type="ECO:0000259" key="2">
    <source>
        <dbReference type="SMART" id="SM00482"/>
    </source>
</evidence>
<dbReference type="GO" id="GO:0006261">
    <property type="term" value="P:DNA-templated DNA replication"/>
    <property type="evidence" value="ECO:0007669"/>
    <property type="project" value="InterPro"/>
</dbReference>
<reference evidence="3" key="1">
    <citation type="submission" date="2015-04" db="EMBL/GenBank/DDBJ databases">
        <title>The genome sequence of the plant pathogenic Rhizarian Plasmodiophora brassicae reveals insights in its biotrophic life cycle and the origin of chitin synthesis.</title>
        <authorList>
            <person name="Schwelm A."/>
            <person name="Fogelqvist J."/>
            <person name="Knaust A."/>
            <person name="Julke S."/>
            <person name="Lilja T."/>
            <person name="Dhandapani V."/>
            <person name="Bonilla-Rosso G."/>
            <person name="Karlsson M."/>
            <person name="Shevchenko A."/>
            <person name="Choi S.R."/>
            <person name="Kim H.G."/>
            <person name="Park J.Y."/>
            <person name="Lim Y.P."/>
            <person name="Ludwig-Muller J."/>
            <person name="Dixelius C."/>
        </authorList>
    </citation>
    <scope>NUCLEOTIDE SEQUENCE</scope>
    <source>
        <tissue evidence="3">Potato root galls</tissue>
    </source>
</reference>
<dbReference type="Gene3D" id="1.10.150.20">
    <property type="entry name" value="5' to 3' exonuclease, C-terminal subdomain"/>
    <property type="match status" value="1"/>
</dbReference>
<evidence type="ECO:0000313" key="3">
    <source>
        <dbReference type="EMBL" id="CRZ01365.1"/>
    </source>
</evidence>
<accession>A0A0H5QH91</accession>
<proteinExistence type="predicted"/>
<dbReference type="Pfam" id="PF00476">
    <property type="entry name" value="DNA_pol_A"/>
    <property type="match status" value="2"/>
</dbReference>
<sequence length="604" mass="67761">MHMARLWDSSRPMKGGYSLESLSRDVLLDRKRPIKELFGKKILKDGSEAKLNVMPDLSELQRDPKTRPAWIDYSTNDAVATWLLHQRLSEFLRNKSCVHCNTLLDFYNAKWRDFGELLTDIERAGVYLRTDYLSRIEAQATADAESHWSGFREWVAKQCPDGKFMNVKSRTQVQQLLFAPATLRSGKALGPERIFKMENLDNYIEPGKDKALKQRPFVISGLGIEPVSFTANGMPSVDSAALELLAGDPLADPPRYGSAYKSLGGNEAGREACLALDGVVKATAIEKLLNTYICPLQLQIDAQSRIHCSLNLNTGTGRLSARRPNLQNQPSLEKDVYKVRDAFAAAPGMKLVVADYGQLELRVLAHMSKCQSMIEAFGAGGDFHSRTAMSMYDNIREAVNAGEVMLEWDYSKGSSPKPLLKERFAAERRQAKTLNFSIAYGKTVSGLAKDWGTSRQEAQATLKRWYDDRPEVLLWQETMIKSAHKTGEVQTLMGRYRRLLNINSSSRKERSAAERAAINTPIQGGAADIVMAGMIRIWKNERLKKLGWKLTLQIHDEVVLEGPEDSAPEALKIVRTCMERPFADPLLVDLIVDATIVDTWYQAK</sequence>
<organism evidence="3">
    <name type="scientific">Spongospora subterranea</name>
    <dbReference type="NCBI Taxonomy" id="70186"/>
    <lineage>
        <taxon>Eukaryota</taxon>
        <taxon>Sar</taxon>
        <taxon>Rhizaria</taxon>
        <taxon>Endomyxa</taxon>
        <taxon>Phytomyxea</taxon>
        <taxon>Plasmodiophorida</taxon>
        <taxon>Plasmodiophoridae</taxon>
        <taxon>Spongospora</taxon>
    </lineage>
</organism>
<dbReference type="CDD" id="cd08640">
    <property type="entry name" value="DNA_pol_A_plastid_like"/>
    <property type="match status" value="1"/>
</dbReference>
<protein>
    <recommendedName>
        <fullName evidence="2">DNA-directed DNA polymerase family A palm domain-containing protein</fullName>
    </recommendedName>
</protein>
<dbReference type="PRINTS" id="PR00868">
    <property type="entry name" value="DNAPOLI"/>
</dbReference>
<dbReference type="SMART" id="SM00482">
    <property type="entry name" value="POLAc"/>
    <property type="match status" value="1"/>
</dbReference>